<feature type="transmembrane region" description="Helical" evidence="1">
    <location>
        <begin position="29"/>
        <end position="55"/>
    </location>
</feature>
<dbReference type="Proteomes" id="UP000269331">
    <property type="component" value="Chromosome"/>
</dbReference>
<keyword evidence="1" id="KW-1133">Transmembrane helix</keyword>
<dbReference type="EMBL" id="AP018400">
    <property type="protein sequence ID" value="BBA91714.1"/>
    <property type="molecule type" value="Genomic_DNA"/>
</dbReference>
<reference evidence="2 3" key="1">
    <citation type="journal article" date="2018" name="Genome Biol. Evol.">
        <title>Complete Genome Sequence of Streptococcus ruminantium sp. nov. GUT-187T (=DSM 104980T =JCM 31869T), the Type Strain of S. ruminantium, and Comparison with Genome Sequences of Streptococcus suis Strains.</title>
        <authorList>
            <person name="Tohya M."/>
            <person name="Sekizaki T."/>
            <person name="Miyoshi-Akiyama T."/>
        </authorList>
    </citation>
    <scope>NUCLEOTIDE SEQUENCE [LARGE SCALE GENOMIC DNA]</scope>
    <source>
        <strain evidence="2 3">GUT187T</strain>
    </source>
</reference>
<gene>
    <name evidence="2" type="ORF">SR187_0335</name>
</gene>
<dbReference type="RefSeq" id="WP_120171169.1">
    <property type="nucleotide sequence ID" value="NZ_AP018400.1"/>
</dbReference>
<organism evidence="2 3">
    <name type="scientific">Streptococcus ruminantium</name>
    <dbReference type="NCBI Taxonomy" id="1917441"/>
    <lineage>
        <taxon>Bacteria</taxon>
        <taxon>Bacillati</taxon>
        <taxon>Bacillota</taxon>
        <taxon>Bacilli</taxon>
        <taxon>Lactobacillales</taxon>
        <taxon>Streptococcaceae</taxon>
        <taxon>Streptococcus</taxon>
    </lineage>
</organism>
<dbReference type="GeneID" id="52228656"/>
<dbReference type="KEGG" id="srq:SR187_0335"/>
<name>A0A2Z5TMC5_9STRE</name>
<evidence type="ECO:0000313" key="2">
    <source>
        <dbReference type="EMBL" id="BBA91714.1"/>
    </source>
</evidence>
<dbReference type="OrthoDB" id="2237195at2"/>
<accession>A0A2Z5TMC5</accession>
<dbReference type="AlphaFoldDB" id="A0A2Z5TMC5"/>
<sequence>MTAFETLENNYVTLTEAELGDTEGGIDSVIAAFGVIAFKSFSVTGGAIILGTSLYKAGQGLK</sequence>
<evidence type="ECO:0000256" key="1">
    <source>
        <dbReference type="SAM" id="Phobius"/>
    </source>
</evidence>
<evidence type="ECO:0000313" key="3">
    <source>
        <dbReference type="Proteomes" id="UP000269331"/>
    </source>
</evidence>
<keyword evidence="1" id="KW-0472">Membrane</keyword>
<protein>
    <submittedName>
        <fullName evidence="2">Class IIb bacteriocin, lactobin A/cerein 7B family</fullName>
    </submittedName>
</protein>
<proteinExistence type="predicted"/>
<keyword evidence="1" id="KW-0812">Transmembrane</keyword>